<keyword evidence="2" id="KW-0507">mRNA processing</keyword>
<comment type="similarity">
    <text evidence="1">Belongs to the 5'-3' exonuclease family. XRN2/RAT1 subfamily.</text>
</comment>
<dbReference type="GO" id="GO:0006397">
    <property type="term" value="P:mRNA processing"/>
    <property type="evidence" value="ECO:0007669"/>
    <property type="project" value="UniProtKB-KW"/>
</dbReference>
<gene>
    <name evidence="7" type="ORF">BDK51DRAFT_6587</name>
</gene>
<keyword evidence="4" id="KW-0378">Hydrolase</keyword>
<evidence type="ECO:0000256" key="2">
    <source>
        <dbReference type="ARBA" id="ARBA00022664"/>
    </source>
</evidence>
<keyword evidence="3" id="KW-0540">Nuclease</keyword>
<evidence type="ECO:0000256" key="1">
    <source>
        <dbReference type="ARBA" id="ARBA00006994"/>
    </source>
</evidence>
<sequence>AYVEGLCWVLKYYYQGVQSWHWYFPFHYSPFASDFGFINELKIEFTLGEPFRPVEQLMGVLPAASRKHVPAPFWPLMTNDDSPIIDFYPVQFPTDMNGKKYLWQGVAILPFIDEKRLLAAM</sequence>
<dbReference type="GO" id="GO:0003723">
    <property type="term" value="F:RNA binding"/>
    <property type="evidence" value="ECO:0007669"/>
    <property type="project" value="TreeGrafter"/>
</dbReference>
<dbReference type="Pfam" id="PF17846">
    <property type="entry name" value="XRN_M"/>
    <property type="match status" value="1"/>
</dbReference>
<organism evidence="7 8">
    <name type="scientific">Blyttiomyces helicus</name>
    <dbReference type="NCBI Taxonomy" id="388810"/>
    <lineage>
        <taxon>Eukaryota</taxon>
        <taxon>Fungi</taxon>
        <taxon>Fungi incertae sedis</taxon>
        <taxon>Chytridiomycota</taxon>
        <taxon>Chytridiomycota incertae sedis</taxon>
        <taxon>Chytridiomycetes</taxon>
        <taxon>Chytridiomycetes incertae sedis</taxon>
        <taxon>Blyttiomyces</taxon>
    </lineage>
</organism>
<dbReference type="PANTHER" id="PTHR12341">
    <property type="entry name" value="5'-&gt;3' EXORIBONUCLEASE"/>
    <property type="match status" value="1"/>
</dbReference>
<dbReference type="OrthoDB" id="372487at2759"/>
<name>A0A4P9VV17_9FUNG</name>
<evidence type="ECO:0000256" key="4">
    <source>
        <dbReference type="ARBA" id="ARBA00022801"/>
    </source>
</evidence>
<evidence type="ECO:0000313" key="8">
    <source>
        <dbReference type="Proteomes" id="UP000269721"/>
    </source>
</evidence>
<proteinExistence type="inferred from homology"/>
<accession>A0A4P9VV17</accession>
<dbReference type="InterPro" id="IPR041412">
    <property type="entry name" value="Xrn1_helical"/>
</dbReference>
<dbReference type="EMBL" id="ML001215">
    <property type="protein sequence ID" value="RKO83461.1"/>
    <property type="molecule type" value="Genomic_DNA"/>
</dbReference>
<dbReference type="Proteomes" id="UP000269721">
    <property type="component" value="Unassembled WGS sequence"/>
</dbReference>
<keyword evidence="5" id="KW-0269">Exonuclease</keyword>
<evidence type="ECO:0000313" key="7">
    <source>
        <dbReference type="EMBL" id="RKO83461.1"/>
    </source>
</evidence>
<dbReference type="GO" id="GO:0005634">
    <property type="term" value="C:nucleus"/>
    <property type="evidence" value="ECO:0007669"/>
    <property type="project" value="TreeGrafter"/>
</dbReference>
<dbReference type="GO" id="GO:0004534">
    <property type="term" value="F:5'-3' RNA exonuclease activity"/>
    <property type="evidence" value="ECO:0007669"/>
    <property type="project" value="TreeGrafter"/>
</dbReference>
<evidence type="ECO:0000259" key="6">
    <source>
        <dbReference type="Pfam" id="PF17846"/>
    </source>
</evidence>
<feature type="non-terminal residue" evidence="7">
    <location>
        <position position="1"/>
    </location>
</feature>
<evidence type="ECO:0000256" key="3">
    <source>
        <dbReference type="ARBA" id="ARBA00022722"/>
    </source>
</evidence>
<keyword evidence="8" id="KW-1185">Reference proteome</keyword>
<reference evidence="8" key="1">
    <citation type="journal article" date="2018" name="Nat. Microbiol.">
        <title>Leveraging single-cell genomics to expand the fungal tree of life.</title>
        <authorList>
            <person name="Ahrendt S.R."/>
            <person name="Quandt C.A."/>
            <person name="Ciobanu D."/>
            <person name="Clum A."/>
            <person name="Salamov A."/>
            <person name="Andreopoulos B."/>
            <person name="Cheng J.F."/>
            <person name="Woyke T."/>
            <person name="Pelin A."/>
            <person name="Henrissat B."/>
            <person name="Reynolds N.K."/>
            <person name="Benny G.L."/>
            <person name="Smith M.E."/>
            <person name="James T.Y."/>
            <person name="Grigoriev I.V."/>
        </authorList>
    </citation>
    <scope>NUCLEOTIDE SEQUENCE [LARGE SCALE GENOMIC DNA]</scope>
</reference>
<evidence type="ECO:0000256" key="5">
    <source>
        <dbReference type="ARBA" id="ARBA00022839"/>
    </source>
</evidence>
<dbReference type="PANTHER" id="PTHR12341:SF41">
    <property type="entry name" value="5'-3' EXORIBONUCLEASE 2"/>
    <property type="match status" value="1"/>
</dbReference>
<dbReference type="AlphaFoldDB" id="A0A4P9VV17"/>
<protein>
    <recommendedName>
        <fullName evidence="6">Xrn1 helical domain-containing protein</fullName>
    </recommendedName>
</protein>
<dbReference type="Gene3D" id="1.25.40.1050">
    <property type="match status" value="1"/>
</dbReference>
<dbReference type="InterPro" id="IPR027073">
    <property type="entry name" value="5_3_exoribonuclease"/>
</dbReference>
<feature type="domain" description="Xrn1 helical" evidence="6">
    <location>
        <begin position="1"/>
        <end position="121"/>
    </location>
</feature>
<feature type="non-terminal residue" evidence="7">
    <location>
        <position position="121"/>
    </location>
</feature>
<dbReference type="GO" id="GO:0000956">
    <property type="term" value="P:nuclear-transcribed mRNA catabolic process"/>
    <property type="evidence" value="ECO:0007669"/>
    <property type="project" value="TreeGrafter"/>
</dbReference>
<dbReference type="FunFam" id="1.25.40.1050:FF:000002">
    <property type="entry name" value="5'-3' exoribonuclease"/>
    <property type="match status" value="1"/>
</dbReference>